<evidence type="ECO:0000256" key="1">
    <source>
        <dbReference type="SAM" id="MobiDB-lite"/>
    </source>
</evidence>
<gene>
    <name evidence="2" type="ORF">UX31_C0001G0026</name>
</gene>
<reference evidence="2 3" key="1">
    <citation type="journal article" date="2015" name="Nature">
        <title>rRNA introns, odd ribosomes, and small enigmatic genomes across a large radiation of phyla.</title>
        <authorList>
            <person name="Brown C.T."/>
            <person name="Hug L.A."/>
            <person name="Thomas B.C."/>
            <person name="Sharon I."/>
            <person name="Castelle C.J."/>
            <person name="Singh A."/>
            <person name="Wilkins M.J."/>
            <person name="Williams K.H."/>
            <person name="Banfield J.F."/>
        </authorList>
    </citation>
    <scope>NUCLEOTIDE SEQUENCE [LARGE SCALE GENOMIC DNA]</scope>
</reference>
<proteinExistence type="predicted"/>
<feature type="region of interest" description="Disordered" evidence="1">
    <location>
        <begin position="1"/>
        <end position="23"/>
    </location>
</feature>
<evidence type="ECO:0000313" key="2">
    <source>
        <dbReference type="EMBL" id="KKU22508.1"/>
    </source>
</evidence>
<dbReference type="Gene3D" id="1.10.10.60">
    <property type="entry name" value="Homeodomain-like"/>
    <property type="match status" value="1"/>
</dbReference>
<name>A0A0G1QXF4_9BACT</name>
<dbReference type="Proteomes" id="UP000034107">
    <property type="component" value="Unassembled WGS sequence"/>
</dbReference>
<protein>
    <submittedName>
        <fullName evidence="2">Uncharacterized protein</fullName>
    </submittedName>
</protein>
<sequence length="184" mass="21217">METQENLNPKATLADTAGTDASPRHATEYQQYIEWMALPIKEREPKTQKELAVQFGLSEWTLSQWKDRQGFWPAVEGVRKNWGKSKTPEVLSSLYRKALTGNAAEVKLWLQYMEGYSEKVKSEVTTNDITDEAFHLRFKAMIEDIQKNPNSGHKPSPENGYQILPNERTYDNSDLPVSYKKYNL</sequence>
<feature type="region of interest" description="Disordered" evidence="1">
    <location>
        <begin position="146"/>
        <end position="177"/>
    </location>
</feature>
<dbReference type="AlphaFoldDB" id="A0A0G1QXF4"/>
<accession>A0A0G1QXF4</accession>
<organism evidence="2 3">
    <name type="scientific">Candidatus Nomurabacteria bacterium GW2011_GWA1_46_11</name>
    <dbReference type="NCBI Taxonomy" id="1618732"/>
    <lineage>
        <taxon>Bacteria</taxon>
        <taxon>Candidatus Nomuraibacteriota</taxon>
    </lineage>
</organism>
<comment type="caution">
    <text evidence="2">The sequence shown here is derived from an EMBL/GenBank/DDBJ whole genome shotgun (WGS) entry which is preliminary data.</text>
</comment>
<dbReference type="EMBL" id="LCLS01000001">
    <property type="protein sequence ID" value="KKU22508.1"/>
    <property type="molecule type" value="Genomic_DNA"/>
</dbReference>
<evidence type="ECO:0000313" key="3">
    <source>
        <dbReference type="Proteomes" id="UP000034107"/>
    </source>
</evidence>